<dbReference type="InterPro" id="IPR057623">
    <property type="entry name" value="PUB12-19-like_N"/>
</dbReference>
<feature type="repeat" description="ARM" evidence="6">
    <location>
        <begin position="704"/>
        <end position="746"/>
    </location>
</feature>
<evidence type="ECO:0000256" key="5">
    <source>
        <dbReference type="ARBA" id="ARBA00022786"/>
    </source>
</evidence>
<evidence type="ECO:0000256" key="7">
    <source>
        <dbReference type="SAM" id="MobiDB-lite"/>
    </source>
</evidence>
<comment type="pathway">
    <text evidence="2">Protein modification; protein ubiquitination.</text>
</comment>
<dbReference type="Pfam" id="PF25368">
    <property type="entry name" value="PUB10_N"/>
    <property type="match status" value="1"/>
</dbReference>
<dbReference type="PROSITE" id="PS51698">
    <property type="entry name" value="U_BOX"/>
    <property type="match status" value="1"/>
</dbReference>
<dbReference type="InterPro" id="IPR003613">
    <property type="entry name" value="Ubox_domain"/>
</dbReference>
<protein>
    <recommendedName>
        <fullName evidence="3">RING-type E3 ubiquitin transferase</fullName>
        <ecNumber evidence="3">2.3.2.27</ecNumber>
    </recommendedName>
</protein>
<evidence type="ECO:0000256" key="1">
    <source>
        <dbReference type="ARBA" id="ARBA00000900"/>
    </source>
</evidence>
<evidence type="ECO:0000256" key="6">
    <source>
        <dbReference type="PROSITE-ProRule" id="PRU00259"/>
    </source>
</evidence>
<dbReference type="EMBL" id="OZ023712">
    <property type="protein sequence ID" value="CAK9860143.1"/>
    <property type="molecule type" value="Genomic_DNA"/>
</dbReference>
<feature type="repeat" description="ARM" evidence="6">
    <location>
        <begin position="622"/>
        <end position="664"/>
    </location>
</feature>
<dbReference type="CDD" id="cd16664">
    <property type="entry name" value="RING-Ubox_PUB"/>
    <property type="match status" value="1"/>
</dbReference>
<gene>
    <name evidence="9" type="ORF">CSSPJE1EN2_LOCUS3138</name>
</gene>
<dbReference type="PANTHER" id="PTHR23315">
    <property type="entry name" value="U BOX DOMAIN-CONTAINING"/>
    <property type="match status" value="1"/>
</dbReference>
<dbReference type="InterPro" id="IPR000225">
    <property type="entry name" value="Armadillo"/>
</dbReference>
<dbReference type="SMART" id="SM00504">
    <property type="entry name" value="Ubox"/>
    <property type="match status" value="1"/>
</dbReference>
<dbReference type="PROSITE" id="PS50176">
    <property type="entry name" value="ARM_REPEAT"/>
    <property type="match status" value="4"/>
</dbReference>
<name>A0ABP1ACD6_9BRYO</name>
<dbReference type="InterPro" id="IPR058678">
    <property type="entry name" value="ARM_PUB"/>
</dbReference>
<dbReference type="SMART" id="SM00185">
    <property type="entry name" value="ARM"/>
    <property type="match status" value="6"/>
</dbReference>
<dbReference type="InterPro" id="IPR045210">
    <property type="entry name" value="RING-Ubox_PUB"/>
</dbReference>
<keyword evidence="5" id="KW-0833">Ubl conjugation pathway</keyword>
<evidence type="ECO:0000313" key="10">
    <source>
        <dbReference type="Proteomes" id="UP001497522"/>
    </source>
</evidence>
<dbReference type="SUPFAM" id="SSF57850">
    <property type="entry name" value="RING/U-box"/>
    <property type="match status" value="1"/>
</dbReference>
<organism evidence="9 10">
    <name type="scientific">Sphagnum jensenii</name>
    <dbReference type="NCBI Taxonomy" id="128206"/>
    <lineage>
        <taxon>Eukaryota</taxon>
        <taxon>Viridiplantae</taxon>
        <taxon>Streptophyta</taxon>
        <taxon>Embryophyta</taxon>
        <taxon>Bryophyta</taxon>
        <taxon>Sphagnophytina</taxon>
        <taxon>Sphagnopsida</taxon>
        <taxon>Sphagnales</taxon>
        <taxon>Sphagnaceae</taxon>
        <taxon>Sphagnum</taxon>
    </lineage>
</organism>
<sequence length="836" mass="90092">MDIQASKWKSHNISFICWGLFVINDNLPIDLENSQIICQSLVSRLKSLKLLLEEIRESKLSLSSGMTGFSSLETGLTKAKELLELCGGNSGSLFYMVLRTEDMVSKFQDASLDIDRALNSLACRFSENIRSQLELIIRELRRTKYHVDVSDETLAEEIEVLLRVQTQGLKISQEALQKLADRLDLRSSEAVTQEIMVLEKERKYAHSESSGLDLDLLDQLLALTEQIKEVVKDRLPSGLSIPTDFRCPLSLELMSDPVIVASGQTYERAYIQKWIDQGNTRCPKTFQTLSHKNLIPNYTVKALIANWCEANHVPLPVPVRLESLVSTQQPFTPPGNSRGNPGLDDESTTHVDSSSLLVGRVKGHPKPQHANLTKSSGSGELERLTGCSVGEDQGEPSQAARVTGSGSSGGLEGNTSNKSLRSDRDVVGSDPGPHQQTASGPSVTSSVDDGNVPTATDAGDLLVNTAHTANGQRPKSGSLSGELDRRSVSRSSSVGFSEEPGSPALPPERSLFRRRGEERDVSLPRIVPDTSGVEGTAQQLVYGLVEDLQSLTVDVQRAATAELRLLAKYNMENRITIANSGAIKPLVALLRSSDLKTQENAVTALLNLSINDNNKAEIAAAGAIEPLVNVLRVGNSEAMENAAATLFSLSVMDDNKVTIGASGAIPPLVHLLINGTPRGKKDAATALFNLSIFHENKGRIVRAGAIKPLVELMAEPAAGMVDKAVAVLANLATIVEGRQAIGDEHGIPALVEVVEAGSQRGKENAAAALLQLCMNSHKHRTQVLQEGAIPPLVALSQSGTARAKEKASALLRHFREQRHGGLGARSNPDRHLAGHY</sequence>
<feature type="repeat" description="ARM" evidence="6">
    <location>
        <begin position="581"/>
        <end position="623"/>
    </location>
</feature>
<feature type="compositionally biased region" description="Basic and acidic residues" evidence="7">
    <location>
        <begin position="827"/>
        <end position="836"/>
    </location>
</feature>
<feature type="compositionally biased region" description="Polar residues" evidence="7">
    <location>
        <begin position="327"/>
        <end position="339"/>
    </location>
</feature>
<feature type="region of interest" description="Disordered" evidence="7">
    <location>
        <begin position="327"/>
        <end position="517"/>
    </location>
</feature>
<proteinExistence type="predicted"/>
<feature type="repeat" description="ARM" evidence="6">
    <location>
        <begin position="663"/>
        <end position="705"/>
    </location>
</feature>
<evidence type="ECO:0000259" key="8">
    <source>
        <dbReference type="PROSITE" id="PS51698"/>
    </source>
</evidence>
<dbReference type="InterPro" id="IPR013083">
    <property type="entry name" value="Znf_RING/FYVE/PHD"/>
</dbReference>
<dbReference type="InterPro" id="IPR036537">
    <property type="entry name" value="Adaptor_Cbl_N_dom_sf"/>
</dbReference>
<evidence type="ECO:0000256" key="3">
    <source>
        <dbReference type="ARBA" id="ARBA00012483"/>
    </source>
</evidence>
<dbReference type="InterPro" id="IPR011989">
    <property type="entry name" value="ARM-like"/>
</dbReference>
<dbReference type="InterPro" id="IPR016024">
    <property type="entry name" value="ARM-type_fold"/>
</dbReference>
<dbReference type="Gene3D" id="3.30.40.10">
    <property type="entry name" value="Zinc/RING finger domain, C3HC4 (zinc finger)"/>
    <property type="match status" value="1"/>
</dbReference>
<dbReference type="Pfam" id="PF04564">
    <property type="entry name" value="U-box"/>
    <property type="match status" value="1"/>
</dbReference>
<feature type="domain" description="U-box" evidence="8">
    <location>
        <begin position="240"/>
        <end position="314"/>
    </location>
</feature>
<reference evidence="9" key="1">
    <citation type="submission" date="2024-03" db="EMBL/GenBank/DDBJ databases">
        <authorList>
            <consortium name="ELIXIR-Norway"/>
            <consortium name="Elixir Norway"/>
        </authorList>
    </citation>
    <scope>NUCLEOTIDE SEQUENCE</scope>
</reference>
<keyword evidence="4" id="KW-0677">Repeat</keyword>
<dbReference type="Pfam" id="PF25598">
    <property type="entry name" value="ARM_PUB"/>
    <property type="match status" value="1"/>
</dbReference>
<evidence type="ECO:0000256" key="4">
    <source>
        <dbReference type="ARBA" id="ARBA00022737"/>
    </source>
</evidence>
<keyword evidence="10" id="KW-1185">Reference proteome</keyword>
<evidence type="ECO:0000256" key="2">
    <source>
        <dbReference type="ARBA" id="ARBA00004906"/>
    </source>
</evidence>
<dbReference type="PANTHER" id="PTHR23315:SF7">
    <property type="entry name" value="U-BOX DOMAIN-CONTAINING PROTEIN 4"/>
    <property type="match status" value="1"/>
</dbReference>
<dbReference type="EC" id="2.3.2.27" evidence="3"/>
<dbReference type="Gene3D" id="1.20.930.20">
    <property type="entry name" value="Adaptor protein Cbl, N-terminal domain"/>
    <property type="match status" value="1"/>
</dbReference>
<feature type="compositionally biased region" description="Polar residues" evidence="7">
    <location>
        <begin position="434"/>
        <end position="448"/>
    </location>
</feature>
<accession>A0ABP1ACD6</accession>
<feature type="region of interest" description="Disordered" evidence="7">
    <location>
        <begin position="817"/>
        <end position="836"/>
    </location>
</feature>
<comment type="catalytic activity">
    <reaction evidence="1">
        <text>S-ubiquitinyl-[E2 ubiquitin-conjugating enzyme]-L-cysteine + [acceptor protein]-L-lysine = [E2 ubiquitin-conjugating enzyme]-L-cysteine + N(6)-ubiquitinyl-[acceptor protein]-L-lysine.</text>
        <dbReference type="EC" id="2.3.2.27"/>
    </reaction>
</comment>
<dbReference type="SUPFAM" id="SSF48371">
    <property type="entry name" value="ARM repeat"/>
    <property type="match status" value="1"/>
</dbReference>
<evidence type="ECO:0000313" key="9">
    <source>
        <dbReference type="EMBL" id="CAK9860143.1"/>
    </source>
</evidence>
<dbReference type="Gene3D" id="1.25.10.10">
    <property type="entry name" value="Leucine-rich Repeat Variant"/>
    <property type="match status" value="1"/>
</dbReference>
<dbReference type="Proteomes" id="UP001497522">
    <property type="component" value="Chromosome 11"/>
</dbReference>
<feature type="compositionally biased region" description="Polar residues" evidence="7">
    <location>
        <begin position="465"/>
        <end position="479"/>
    </location>
</feature>